<evidence type="ECO:0000259" key="1">
    <source>
        <dbReference type="PROSITE" id="PS51020"/>
    </source>
</evidence>
<dbReference type="Proteomes" id="UP000752696">
    <property type="component" value="Unassembled WGS sequence"/>
</dbReference>
<organism evidence="2 3">
    <name type="scientific">Heterotrigona itama</name>
    <dbReference type="NCBI Taxonomy" id="395501"/>
    <lineage>
        <taxon>Eukaryota</taxon>
        <taxon>Metazoa</taxon>
        <taxon>Ecdysozoa</taxon>
        <taxon>Arthropoda</taxon>
        <taxon>Hexapoda</taxon>
        <taxon>Insecta</taxon>
        <taxon>Pterygota</taxon>
        <taxon>Neoptera</taxon>
        <taxon>Endopterygota</taxon>
        <taxon>Hymenoptera</taxon>
        <taxon>Apocrita</taxon>
        <taxon>Aculeata</taxon>
        <taxon>Apoidea</taxon>
        <taxon>Anthophila</taxon>
        <taxon>Apidae</taxon>
        <taxon>Heterotrigona</taxon>
    </lineage>
</organism>
<dbReference type="PANTHER" id="PTHR11311">
    <property type="entry name" value="SPONDIN"/>
    <property type="match status" value="1"/>
</dbReference>
<sequence length="181" mass="20453">MGRKKVSRNFLLTRGGVQLDCVTNAVEETFPMDTESHLYAFDFPSKGWLIRFSDVIGASHTVDYRFWKYNGLASTGLQQLAELGSTRKLESELKNQSKKIRTIIKARGISYPNVTGKTFAVFRVDRKHHLMSLVSMIDPSPDWIVGVSGLELCLSNSSWIEHKELNLYPYDVGTDSGITYL</sequence>
<dbReference type="GO" id="GO:0007155">
    <property type="term" value="P:cell adhesion"/>
    <property type="evidence" value="ECO:0007669"/>
    <property type="project" value="TreeGrafter"/>
</dbReference>
<dbReference type="FunFam" id="2.60.40.2130:FF:000002">
    <property type="entry name" value="Putative Spondin-1"/>
    <property type="match status" value="1"/>
</dbReference>
<dbReference type="InterPro" id="IPR051418">
    <property type="entry name" value="Spondin/Thrombospondin_T1"/>
</dbReference>
<dbReference type="Pfam" id="PF06468">
    <property type="entry name" value="Spond_N"/>
    <property type="match status" value="1"/>
</dbReference>
<dbReference type="AlphaFoldDB" id="A0A6V7H8S0"/>
<comment type="caution">
    <text evidence="2">The sequence shown here is derived from an EMBL/GenBank/DDBJ whole genome shotgun (WGS) entry which is preliminary data.</text>
</comment>
<feature type="domain" description="Spondin" evidence="1">
    <location>
        <begin position="14"/>
        <end position="181"/>
    </location>
</feature>
<dbReference type="EMBL" id="CAJDYZ010009439">
    <property type="protein sequence ID" value="CAD1476525.1"/>
    <property type="molecule type" value="Genomic_DNA"/>
</dbReference>
<reference evidence="2" key="1">
    <citation type="submission" date="2020-07" db="EMBL/GenBank/DDBJ databases">
        <authorList>
            <person name="Nazaruddin N."/>
        </authorList>
    </citation>
    <scope>NUCLEOTIDE SEQUENCE</scope>
</reference>
<dbReference type="NCBIfam" id="NF038123">
    <property type="entry name" value="NF038123_dom"/>
    <property type="match status" value="1"/>
</dbReference>
<proteinExistence type="predicted"/>
<dbReference type="InterPro" id="IPR009465">
    <property type="entry name" value="Spondin_N"/>
</dbReference>
<name>A0A6V7H8S0_9HYME</name>
<dbReference type="PROSITE" id="PS51020">
    <property type="entry name" value="SPONDIN"/>
    <property type="match status" value="1"/>
</dbReference>
<dbReference type="Gene3D" id="2.60.40.2130">
    <property type="entry name" value="F-spondin domain"/>
    <property type="match status" value="1"/>
</dbReference>
<keyword evidence="3" id="KW-1185">Reference proteome</keyword>
<dbReference type="OrthoDB" id="347314at2759"/>
<evidence type="ECO:0000313" key="2">
    <source>
        <dbReference type="EMBL" id="CAD1476525.1"/>
    </source>
</evidence>
<dbReference type="GO" id="GO:0031012">
    <property type="term" value="C:extracellular matrix"/>
    <property type="evidence" value="ECO:0007669"/>
    <property type="project" value="TreeGrafter"/>
</dbReference>
<dbReference type="InterPro" id="IPR038678">
    <property type="entry name" value="Spondin_N_sf"/>
</dbReference>
<dbReference type="PANTHER" id="PTHR11311:SF16">
    <property type="entry name" value="SPONDIN-1"/>
    <property type="match status" value="1"/>
</dbReference>
<gene>
    <name evidence="2" type="ORF">MHI_LOCUS650664</name>
</gene>
<evidence type="ECO:0000313" key="3">
    <source>
        <dbReference type="Proteomes" id="UP000752696"/>
    </source>
</evidence>
<feature type="non-terminal residue" evidence="2">
    <location>
        <position position="181"/>
    </location>
</feature>
<protein>
    <recommendedName>
        <fullName evidence="1">Spondin domain-containing protein</fullName>
    </recommendedName>
</protein>
<accession>A0A6V7H8S0</accession>